<feature type="compositionally biased region" description="Pro residues" evidence="1">
    <location>
        <begin position="124"/>
        <end position="138"/>
    </location>
</feature>
<feature type="compositionally biased region" description="Acidic residues" evidence="1">
    <location>
        <begin position="605"/>
        <end position="617"/>
    </location>
</feature>
<feature type="compositionally biased region" description="Polar residues" evidence="1">
    <location>
        <begin position="169"/>
        <end position="184"/>
    </location>
</feature>
<evidence type="ECO:0000313" key="3">
    <source>
        <dbReference type="Proteomes" id="UP001172155"/>
    </source>
</evidence>
<feature type="compositionally biased region" description="Polar residues" evidence="1">
    <location>
        <begin position="548"/>
        <end position="564"/>
    </location>
</feature>
<name>A0AA40KCY3_9PEZI</name>
<organism evidence="2 3">
    <name type="scientific">Schizothecium vesticola</name>
    <dbReference type="NCBI Taxonomy" id="314040"/>
    <lineage>
        <taxon>Eukaryota</taxon>
        <taxon>Fungi</taxon>
        <taxon>Dikarya</taxon>
        <taxon>Ascomycota</taxon>
        <taxon>Pezizomycotina</taxon>
        <taxon>Sordariomycetes</taxon>
        <taxon>Sordariomycetidae</taxon>
        <taxon>Sordariales</taxon>
        <taxon>Schizotheciaceae</taxon>
        <taxon>Schizothecium</taxon>
    </lineage>
</organism>
<reference evidence="2" key="1">
    <citation type="submission" date="2023-06" db="EMBL/GenBank/DDBJ databases">
        <title>Genome-scale phylogeny and comparative genomics of the fungal order Sordariales.</title>
        <authorList>
            <consortium name="Lawrence Berkeley National Laboratory"/>
            <person name="Hensen N."/>
            <person name="Bonometti L."/>
            <person name="Westerberg I."/>
            <person name="Brannstrom I.O."/>
            <person name="Guillou S."/>
            <person name="Cros-Aarteil S."/>
            <person name="Calhoun S."/>
            <person name="Haridas S."/>
            <person name="Kuo A."/>
            <person name="Mondo S."/>
            <person name="Pangilinan J."/>
            <person name="Riley R."/>
            <person name="LaButti K."/>
            <person name="Andreopoulos B."/>
            <person name="Lipzen A."/>
            <person name="Chen C."/>
            <person name="Yanf M."/>
            <person name="Daum C."/>
            <person name="Ng V."/>
            <person name="Clum A."/>
            <person name="Steindorff A."/>
            <person name="Ohm R."/>
            <person name="Martin F."/>
            <person name="Silar P."/>
            <person name="Natvig D."/>
            <person name="Lalanne C."/>
            <person name="Gautier V."/>
            <person name="Ament-velasquez S.L."/>
            <person name="Kruys A."/>
            <person name="Hutchinson M.I."/>
            <person name="Powell A.J."/>
            <person name="Barry K."/>
            <person name="Miller A.N."/>
            <person name="Grigoriev I.V."/>
            <person name="Debuchy R."/>
            <person name="Gladieux P."/>
            <person name="Thoren M.H."/>
            <person name="Johannesson H."/>
        </authorList>
    </citation>
    <scope>NUCLEOTIDE SEQUENCE</scope>
    <source>
        <strain evidence="2">SMH3187-1</strain>
    </source>
</reference>
<feature type="compositionally biased region" description="Polar residues" evidence="1">
    <location>
        <begin position="199"/>
        <end position="222"/>
    </location>
</feature>
<dbReference type="AlphaFoldDB" id="A0AA40KCY3"/>
<feature type="region of interest" description="Disordered" evidence="1">
    <location>
        <begin position="757"/>
        <end position="812"/>
    </location>
</feature>
<accession>A0AA40KCY3</accession>
<evidence type="ECO:0008006" key="4">
    <source>
        <dbReference type="Google" id="ProtNLM"/>
    </source>
</evidence>
<sequence>MDDPWGSPWTTTDTDRDIKPPSPAKSTRSDLEPPPRAFFAISNAPKIPTALGKSPWADDDDGFGDWAAPGTPAPAQSAWGGGWTAPSPRLATPSRDPDFGSASPIAWPGNIALPKPASSVNLRPPSPDPWSAEFPPPIDESSTPRLVVEPPLPDDPKSNAFGGEENRHNSTWTAEPTTRTQTEVSKPESWPRTELRPEQSVSSSDGPNATSIEQNRPGQSSVDAAEQDHELPPSSSSGGDSDGEDGRPDSPITSIDEDARIRQPVARKVSGKIQVLVERFDGLARAQSEEPPVVRRQQSRATLGADAETTKGFEELRVSDESALQGPSAGRASTPRALEPTTSRPSSPAISPPRPPGDVAATSGRGFPDHAPPSFDVNLKLVDELFGQSMTQPCRPGLGLTADVSDRILSDSFIEISERKTWYRVSRIGSSRRHNSGDDENYRLVTWPTSTVRLDTLKVVRRWMEEDSISGRVTLGGGVSKTQKNMFGWDSSAEPMALDAALAKRRGAQRPSSVQTLNDVPGRIFGSLRSPIHRPSSVAIPSVASFSWSSNSPVTPHHTQSPSTIPVPPDARTPQPDTPLPTKPLTHSLPLPVATPPSQILAGNDDGDGDDDDDDWGEMISSPPSTNAPLTGLQNFELALPAASQAILAPAAPILSSLPTTATSTLQEELLVHPSEPIQDAVLLAAESSKPIVLPPMPTAAADPWEMVDLSVFKVQPTPLADIPSLERATDRPAPIVEEPTEYSHHALLTSSMAATKLGSDVPPSSNDLAVEQDFTPTTPLELNPPLPLPQSEDQGDRAGFQTPEPDNAVRQIIDNLPDLSYMLR</sequence>
<feature type="compositionally biased region" description="Basic and acidic residues" evidence="1">
    <location>
        <begin position="185"/>
        <end position="197"/>
    </location>
</feature>
<protein>
    <recommendedName>
        <fullName evidence="4">Glucan 1, 4-alpha-glucosidase</fullName>
    </recommendedName>
</protein>
<feature type="compositionally biased region" description="Pro residues" evidence="1">
    <location>
        <begin position="565"/>
        <end position="582"/>
    </location>
</feature>
<dbReference type="Proteomes" id="UP001172155">
    <property type="component" value="Unassembled WGS sequence"/>
</dbReference>
<evidence type="ECO:0000256" key="1">
    <source>
        <dbReference type="SAM" id="MobiDB-lite"/>
    </source>
</evidence>
<evidence type="ECO:0000313" key="2">
    <source>
        <dbReference type="EMBL" id="KAK0754395.1"/>
    </source>
</evidence>
<feature type="region of interest" description="Disordered" evidence="1">
    <location>
        <begin position="548"/>
        <end position="630"/>
    </location>
</feature>
<feature type="compositionally biased region" description="Low complexity" evidence="1">
    <location>
        <begin position="340"/>
        <end position="349"/>
    </location>
</feature>
<feature type="region of interest" description="Disordered" evidence="1">
    <location>
        <begin position="1"/>
        <end position="372"/>
    </location>
</feature>
<dbReference type="EMBL" id="JAUKUD010000001">
    <property type="protein sequence ID" value="KAK0754395.1"/>
    <property type="molecule type" value="Genomic_DNA"/>
</dbReference>
<proteinExistence type="predicted"/>
<keyword evidence="3" id="KW-1185">Reference proteome</keyword>
<comment type="caution">
    <text evidence="2">The sequence shown here is derived from an EMBL/GenBank/DDBJ whole genome shotgun (WGS) entry which is preliminary data.</text>
</comment>
<gene>
    <name evidence="2" type="ORF">B0T18DRAFT_399077</name>
</gene>
<feature type="compositionally biased region" description="Basic and acidic residues" evidence="1">
    <location>
        <begin position="308"/>
        <end position="320"/>
    </location>
</feature>